<dbReference type="InParanoid" id="A0A0Q3HI38"/>
<evidence type="ECO:0000313" key="4">
    <source>
        <dbReference type="Proteomes" id="UP000008810"/>
    </source>
</evidence>
<dbReference type="EMBL" id="CM000883">
    <property type="protein sequence ID" value="KQJ88067.1"/>
    <property type="molecule type" value="Genomic_DNA"/>
</dbReference>
<reference evidence="2 3" key="1">
    <citation type="journal article" date="2010" name="Nature">
        <title>Genome sequencing and analysis of the model grass Brachypodium distachyon.</title>
        <authorList>
            <consortium name="International Brachypodium Initiative"/>
        </authorList>
    </citation>
    <scope>NUCLEOTIDE SEQUENCE [LARGE SCALE GENOMIC DNA]</scope>
    <source>
        <strain evidence="2 3">Bd21</strain>
    </source>
</reference>
<reference evidence="2" key="2">
    <citation type="submission" date="2017-06" db="EMBL/GenBank/DDBJ databases">
        <title>WGS assembly of Brachypodium distachyon.</title>
        <authorList>
            <consortium name="The International Brachypodium Initiative"/>
            <person name="Lucas S."/>
            <person name="Harmon-Smith M."/>
            <person name="Lail K."/>
            <person name="Tice H."/>
            <person name="Grimwood J."/>
            <person name="Bruce D."/>
            <person name="Barry K."/>
            <person name="Shu S."/>
            <person name="Lindquist E."/>
            <person name="Wang M."/>
            <person name="Pitluck S."/>
            <person name="Vogel J.P."/>
            <person name="Garvin D.F."/>
            <person name="Mockler T.C."/>
            <person name="Schmutz J."/>
            <person name="Rokhsar D."/>
            <person name="Bevan M.W."/>
        </authorList>
    </citation>
    <scope>NUCLEOTIDE SEQUENCE</scope>
    <source>
        <strain evidence="2">Bd21</strain>
    </source>
</reference>
<sequence length="355" mass="38890">MRATLRPFRYRIHVEMAGILPHAWVNGTADYILGPSCWVQRIGTGTASRSDMGRFSVVAWTDNPEKISWELLLGIPEPPAPYNTSEDDLRVHRESMILEVVSVLDYPVVVHLLKVEDREAFTDILSDDASSGDDSNDPPHDPGSGPSQRRPRFHTFDCVQGVVDSESAGRGPAGSGGMSVVWTRVGGPPVTTFASWRSDNYVQQSLDASAICMIYRGFSELCLDPMCVEEEVLEQVVVSFVQQMLVDVGIKELVTRSKICGHFPCSQHRRGNCGGRPSIAPHDAAFSYAPRLTVLAGMSFSLPSLDDGEPLVAQPVMDTFCVSISEGLGGLICRRHQNHSLRICHDSGPGREPWG</sequence>
<dbReference type="Proteomes" id="UP000008810">
    <property type="component" value="Chromosome 4"/>
</dbReference>
<keyword evidence="4" id="KW-1185">Reference proteome</keyword>
<proteinExistence type="predicted"/>
<dbReference type="STRING" id="15368.A0A0Q3HI38"/>
<evidence type="ECO:0000256" key="1">
    <source>
        <dbReference type="SAM" id="MobiDB-lite"/>
    </source>
</evidence>
<dbReference type="PANTHER" id="PTHR33087">
    <property type="entry name" value="OS07G0539200 PROTEIN"/>
    <property type="match status" value="1"/>
</dbReference>
<organism evidence="2">
    <name type="scientific">Brachypodium distachyon</name>
    <name type="common">Purple false brome</name>
    <name type="synonym">Trachynia distachya</name>
    <dbReference type="NCBI Taxonomy" id="15368"/>
    <lineage>
        <taxon>Eukaryota</taxon>
        <taxon>Viridiplantae</taxon>
        <taxon>Streptophyta</taxon>
        <taxon>Embryophyta</taxon>
        <taxon>Tracheophyta</taxon>
        <taxon>Spermatophyta</taxon>
        <taxon>Magnoliopsida</taxon>
        <taxon>Liliopsida</taxon>
        <taxon>Poales</taxon>
        <taxon>Poaceae</taxon>
        <taxon>BOP clade</taxon>
        <taxon>Pooideae</taxon>
        <taxon>Stipodae</taxon>
        <taxon>Brachypodieae</taxon>
        <taxon>Brachypodium</taxon>
    </lineage>
</organism>
<feature type="region of interest" description="Disordered" evidence="1">
    <location>
        <begin position="126"/>
        <end position="151"/>
    </location>
</feature>
<evidence type="ECO:0000313" key="2">
    <source>
        <dbReference type="EMBL" id="KQJ88067.1"/>
    </source>
</evidence>
<gene>
    <name evidence="2" type="ORF">BRADI_4g15112v3</name>
</gene>
<accession>A0A0Q3HI38</accession>
<protein>
    <submittedName>
        <fullName evidence="2 3">Uncharacterized protein</fullName>
    </submittedName>
</protein>
<reference evidence="3" key="3">
    <citation type="submission" date="2018-08" db="UniProtKB">
        <authorList>
            <consortium name="EnsemblPlants"/>
        </authorList>
    </citation>
    <scope>IDENTIFICATION</scope>
    <source>
        <strain evidence="3">cv. Bd21</strain>
    </source>
</reference>
<dbReference type="Gramene" id="KQJ88067">
    <property type="protein sequence ID" value="KQJ88067"/>
    <property type="gene ID" value="BRADI_4g15112v3"/>
</dbReference>
<name>A0A0Q3HI38_BRADI</name>
<evidence type="ECO:0000313" key="3">
    <source>
        <dbReference type="EnsemblPlants" id="KQJ88067"/>
    </source>
</evidence>
<dbReference type="PANTHER" id="PTHR33087:SF31">
    <property type="entry name" value="OS06G0482850 PROTEIN"/>
    <property type="match status" value="1"/>
</dbReference>
<dbReference type="EnsemblPlants" id="KQJ88067">
    <property type="protein sequence ID" value="KQJ88067"/>
    <property type="gene ID" value="BRADI_4g15112v3"/>
</dbReference>
<dbReference type="AlphaFoldDB" id="A0A0Q3HI38"/>
<dbReference type="InterPro" id="IPR053253">
    <property type="entry name" value="Sex_diff_modulator"/>
</dbReference>